<keyword evidence="1" id="KW-0472">Membrane</keyword>
<feature type="transmembrane region" description="Helical" evidence="1">
    <location>
        <begin position="54"/>
        <end position="77"/>
    </location>
</feature>
<dbReference type="AlphaFoldDB" id="A0A5B9MN22"/>
<proteinExistence type="predicted"/>
<name>A0A5B9MN22_9BACT</name>
<evidence type="ECO:0000256" key="1">
    <source>
        <dbReference type="SAM" id="Phobius"/>
    </source>
</evidence>
<evidence type="ECO:0000313" key="2">
    <source>
        <dbReference type="EMBL" id="QEG01317.1"/>
    </source>
</evidence>
<dbReference type="Proteomes" id="UP000321353">
    <property type="component" value="Chromosome"/>
</dbReference>
<organism evidence="2 3">
    <name type="scientific">Stieleria maiorica</name>
    <dbReference type="NCBI Taxonomy" id="2795974"/>
    <lineage>
        <taxon>Bacteria</taxon>
        <taxon>Pseudomonadati</taxon>
        <taxon>Planctomycetota</taxon>
        <taxon>Planctomycetia</taxon>
        <taxon>Pirellulales</taxon>
        <taxon>Pirellulaceae</taxon>
        <taxon>Stieleria</taxon>
    </lineage>
</organism>
<gene>
    <name evidence="2" type="ORF">Mal15_53930</name>
</gene>
<keyword evidence="1" id="KW-0812">Transmembrane</keyword>
<reference evidence="2 3" key="1">
    <citation type="submission" date="2019-02" db="EMBL/GenBank/DDBJ databases">
        <title>Planctomycetal bacteria perform biofilm scaping via a novel small molecule.</title>
        <authorList>
            <person name="Jeske O."/>
            <person name="Boedeker C."/>
            <person name="Wiegand S."/>
            <person name="Breitling P."/>
            <person name="Kallscheuer N."/>
            <person name="Jogler M."/>
            <person name="Rohde M."/>
            <person name="Petersen J."/>
            <person name="Medema M.H."/>
            <person name="Surup F."/>
            <person name="Jogler C."/>
        </authorList>
    </citation>
    <scope>NUCLEOTIDE SEQUENCE [LARGE SCALE GENOMIC DNA]</scope>
    <source>
        <strain evidence="2 3">Mal15</strain>
    </source>
</reference>
<keyword evidence="3" id="KW-1185">Reference proteome</keyword>
<feature type="transmembrane region" description="Helical" evidence="1">
    <location>
        <begin position="12"/>
        <end position="34"/>
    </location>
</feature>
<accession>A0A5B9MN22</accession>
<dbReference type="EMBL" id="CP036264">
    <property type="protein sequence ID" value="QEG01317.1"/>
    <property type="molecule type" value="Genomic_DNA"/>
</dbReference>
<protein>
    <submittedName>
        <fullName evidence="2">Uncharacterized protein</fullName>
    </submittedName>
</protein>
<keyword evidence="1" id="KW-1133">Transmembrane helix</keyword>
<evidence type="ECO:0000313" key="3">
    <source>
        <dbReference type="Proteomes" id="UP000321353"/>
    </source>
</evidence>
<sequence>MSKSNLHDNRISPLWAIVSAPAIWAMHFLASYMTAAVFCAKFADSDGSAGEVQLAVMIYTVIALLLIVAIAVIGFRHHHHGRQFTSHDDSGRDAQRRMIGFSTFLLALLSAVATVFTALVLVFVGTCH</sequence>
<feature type="transmembrane region" description="Helical" evidence="1">
    <location>
        <begin position="98"/>
        <end position="124"/>
    </location>
</feature>
<dbReference type="RefSeq" id="WP_147870406.1">
    <property type="nucleotide sequence ID" value="NZ_CP036264.1"/>
</dbReference>
<dbReference type="KEGG" id="smam:Mal15_53930"/>